<dbReference type="InterPro" id="IPR011009">
    <property type="entry name" value="Kinase-like_dom_sf"/>
</dbReference>
<dbReference type="SUPFAM" id="SSF48403">
    <property type="entry name" value="Ankyrin repeat"/>
    <property type="match status" value="1"/>
</dbReference>
<dbReference type="PROSITE" id="PS50011">
    <property type="entry name" value="PROTEIN_KINASE_DOM"/>
    <property type="match status" value="1"/>
</dbReference>
<dbReference type="GO" id="GO:0004674">
    <property type="term" value="F:protein serine/threonine kinase activity"/>
    <property type="evidence" value="ECO:0007669"/>
    <property type="project" value="InterPro"/>
</dbReference>
<evidence type="ECO:0000256" key="4">
    <source>
        <dbReference type="SAM" id="MobiDB-lite"/>
    </source>
</evidence>
<dbReference type="SMART" id="SM00220">
    <property type="entry name" value="S_TKc"/>
    <property type="match status" value="1"/>
</dbReference>
<dbReference type="InterPro" id="IPR002110">
    <property type="entry name" value="Ankyrin_rpt"/>
</dbReference>
<dbReference type="Pfam" id="PF06479">
    <property type="entry name" value="Ribonuc_2-5A"/>
    <property type="match status" value="1"/>
</dbReference>
<evidence type="ECO:0000313" key="6">
    <source>
        <dbReference type="EMBL" id="KAK2863216.1"/>
    </source>
</evidence>
<evidence type="ECO:0000256" key="2">
    <source>
        <dbReference type="ARBA" id="ARBA00022840"/>
    </source>
</evidence>
<keyword evidence="1" id="KW-0547">Nucleotide-binding</keyword>
<evidence type="ECO:0000313" key="7">
    <source>
        <dbReference type="Proteomes" id="UP001187415"/>
    </source>
</evidence>
<comment type="caution">
    <text evidence="6">The sequence shown here is derived from an EMBL/GenBank/DDBJ whole genome shotgun (WGS) entry which is preliminary data.</text>
</comment>
<dbReference type="InterPro" id="IPR000719">
    <property type="entry name" value="Prot_kinase_dom"/>
</dbReference>
<keyword evidence="7" id="KW-1185">Reference proteome</keyword>
<dbReference type="InterPro" id="IPR045133">
    <property type="entry name" value="IRE1/2-like"/>
</dbReference>
<dbReference type="SUPFAM" id="SSF56112">
    <property type="entry name" value="Protein kinase-like (PK-like)"/>
    <property type="match status" value="1"/>
</dbReference>
<dbReference type="GO" id="GO:0005524">
    <property type="term" value="F:ATP binding"/>
    <property type="evidence" value="ECO:0007669"/>
    <property type="project" value="UniProtKB-KW"/>
</dbReference>
<keyword evidence="2" id="KW-0067">ATP-binding</keyword>
<dbReference type="PROSITE" id="PS00108">
    <property type="entry name" value="PROTEIN_KINASE_ST"/>
    <property type="match status" value="1"/>
</dbReference>
<accession>A0AA88NTA7</accession>
<dbReference type="GO" id="GO:0004521">
    <property type="term" value="F:RNA endonuclease activity"/>
    <property type="evidence" value="ECO:0007669"/>
    <property type="project" value="InterPro"/>
</dbReference>
<dbReference type="EMBL" id="JAUPFM010000001">
    <property type="protein sequence ID" value="KAK2863216.1"/>
    <property type="molecule type" value="Genomic_DNA"/>
</dbReference>
<dbReference type="InterPro" id="IPR036770">
    <property type="entry name" value="Ankyrin_rpt-contain_sf"/>
</dbReference>
<evidence type="ECO:0000256" key="1">
    <source>
        <dbReference type="ARBA" id="ARBA00022741"/>
    </source>
</evidence>
<dbReference type="GO" id="GO:0006397">
    <property type="term" value="P:mRNA processing"/>
    <property type="evidence" value="ECO:0007669"/>
    <property type="project" value="InterPro"/>
</dbReference>
<dbReference type="InterPro" id="IPR038357">
    <property type="entry name" value="KEN_sf"/>
</dbReference>
<dbReference type="AlphaFoldDB" id="A0AA88NTA7"/>
<dbReference type="PANTHER" id="PTHR13954:SF28">
    <property type="match status" value="1"/>
</dbReference>
<dbReference type="Gene3D" id="1.25.40.20">
    <property type="entry name" value="Ankyrin repeat-containing domain"/>
    <property type="match status" value="1"/>
</dbReference>
<dbReference type="GO" id="GO:0051082">
    <property type="term" value="F:unfolded protein binding"/>
    <property type="evidence" value="ECO:0007669"/>
    <property type="project" value="TreeGrafter"/>
</dbReference>
<dbReference type="Gene3D" id="1.10.510.10">
    <property type="entry name" value="Transferase(Phosphotransferase) domain 1"/>
    <property type="match status" value="1"/>
</dbReference>
<evidence type="ECO:0000259" key="5">
    <source>
        <dbReference type="PROSITE" id="PS50011"/>
    </source>
</evidence>
<dbReference type="Proteomes" id="UP001187415">
    <property type="component" value="Unassembled WGS sequence"/>
</dbReference>
<gene>
    <name evidence="6" type="ORF">Q5P01_002749</name>
</gene>
<dbReference type="GO" id="GO:0036498">
    <property type="term" value="P:IRE1-mediated unfolded protein response"/>
    <property type="evidence" value="ECO:0007669"/>
    <property type="project" value="TreeGrafter"/>
</dbReference>
<dbReference type="PROSITE" id="PS50088">
    <property type="entry name" value="ANK_REPEAT"/>
    <property type="match status" value="1"/>
</dbReference>
<dbReference type="InterPro" id="IPR010513">
    <property type="entry name" value="KEN_dom"/>
</dbReference>
<dbReference type="PROSITE" id="PS50297">
    <property type="entry name" value="ANK_REP_REGION"/>
    <property type="match status" value="1"/>
</dbReference>
<sequence length="880" mass="99761">MYFINQAQESPTETHPIIQSIIDNKPNTLKKLLKANNINGTYPCKEWNDHITLLTAASGADPNRFSQNFLTTLHYVSLSNASVLYVKKLLGAKANPNICSLLHPHTPLQTAAIHDRDDVVKVLISAGALVTLFPGSHPPHNIFNQKISKIIHRLASNGDELCSKMRYFVDVAIAVQEKLPEEVFKMFGCHMLREDPQFHLTMVEILFNETGNLNSYIEGAIGRLPNIPQGSVNEAIVTLNAVFCTMEDIPNEQALAIIPQLLDQLGSKERCEICKVVQKTLYVITQKTKNISSWDRNLIEKLCKTVFAFVQETYPSSIRVYSYGIFANLLSVRHAVSIFPSLGITSVPEDILTSADMMMLKDLKEVLRQLKNHFSQEKSKCEDFAAQSVSKKKKKKKTIKQEVTKDEVCDSVTAAAAPVMEPVNTSNIKPERSNPSTSPNPRERPIVSKRWREKLEKLVNIDQSKLTRVGSLTYVKHAEFRIAKGSDGTEVFLGLRDDGTEVAIKRMSNINYQELQNEEVLLRSPEMDLPFIVRYVDFAEDENFGYLALQLCEYTLEEYIKNNDGGLPLKKLVHQVLESLRVLHCQNPFILHRDLKPQNVLIDVTGRPRLADFGISRRLLEGQTTYRTGSAGTKCWMAKETLEERNDIKYKRSSDIQVAGMLIYYILSGGHHPFGDNCKCESNICEGKYNLDRVPDVVAKDLIEWMIDEEPERRPKVEECLSHPFFWTCQERVEYLRKTGNRDEVTNCRNTDQKLIGSLEKLAGDGSFKQWKTKFPSALVQKMNAKNKTYPDNTLGLLGFIHNLYVHYPKDAANIDVTALFPDLFGCVYKIAKSQGWNSETPLKEMFHKEDFSTSFVAMSTSHKNHLGVPVQESQTSDFK</sequence>
<protein>
    <recommendedName>
        <fullName evidence="5">Protein kinase domain-containing protein</fullName>
    </recommendedName>
</protein>
<dbReference type="GO" id="GO:1990604">
    <property type="term" value="C:IRE1-TRAF2-ASK1 complex"/>
    <property type="evidence" value="ECO:0007669"/>
    <property type="project" value="TreeGrafter"/>
</dbReference>
<proteinExistence type="predicted"/>
<feature type="repeat" description="ANK" evidence="3">
    <location>
        <begin position="103"/>
        <end position="128"/>
    </location>
</feature>
<feature type="compositionally biased region" description="Polar residues" evidence="4">
    <location>
        <begin position="423"/>
        <end position="440"/>
    </location>
</feature>
<feature type="domain" description="Protein kinase" evidence="5">
    <location>
        <begin position="476"/>
        <end position="726"/>
    </location>
</feature>
<feature type="region of interest" description="Disordered" evidence="4">
    <location>
        <begin position="421"/>
        <end position="446"/>
    </location>
</feature>
<reference evidence="6" key="1">
    <citation type="submission" date="2023-07" db="EMBL/GenBank/DDBJ databases">
        <title>Chromosome-level Genome Assembly of Striped Snakehead (Channa striata).</title>
        <authorList>
            <person name="Liu H."/>
        </authorList>
    </citation>
    <scope>NUCLEOTIDE SEQUENCE</scope>
    <source>
        <strain evidence="6">Gz</strain>
        <tissue evidence="6">Muscle</tissue>
    </source>
</reference>
<evidence type="ECO:0000256" key="3">
    <source>
        <dbReference type="PROSITE-ProRule" id="PRU00023"/>
    </source>
</evidence>
<organism evidence="6 7">
    <name type="scientific">Channa striata</name>
    <name type="common">Snakehead murrel</name>
    <name type="synonym">Ophicephalus striatus</name>
    <dbReference type="NCBI Taxonomy" id="64152"/>
    <lineage>
        <taxon>Eukaryota</taxon>
        <taxon>Metazoa</taxon>
        <taxon>Chordata</taxon>
        <taxon>Craniata</taxon>
        <taxon>Vertebrata</taxon>
        <taxon>Euteleostomi</taxon>
        <taxon>Actinopterygii</taxon>
        <taxon>Neopterygii</taxon>
        <taxon>Teleostei</taxon>
        <taxon>Neoteleostei</taxon>
        <taxon>Acanthomorphata</taxon>
        <taxon>Anabantaria</taxon>
        <taxon>Anabantiformes</taxon>
        <taxon>Channoidei</taxon>
        <taxon>Channidae</taxon>
        <taxon>Channa</taxon>
    </lineage>
</organism>
<keyword evidence="3" id="KW-0040">ANK repeat</keyword>
<dbReference type="InterPro" id="IPR008271">
    <property type="entry name" value="Ser/Thr_kinase_AS"/>
</dbReference>
<dbReference type="Gene3D" id="1.20.1440.180">
    <property type="entry name" value="KEN domain"/>
    <property type="match status" value="1"/>
</dbReference>
<name>A0AA88NTA7_CHASR</name>
<dbReference type="GO" id="GO:0070059">
    <property type="term" value="P:intrinsic apoptotic signaling pathway in response to endoplasmic reticulum stress"/>
    <property type="evidence" value="ECO:0007669"/>
    <property type="project" value="TreeGrafter"/>
</dbReference>
<dbReference type="Pfam" id="PF00069">
    <property type="entry name" value="Pkinase"/>
    <property type="match status" value="1"/>
</dbReference>
<dbReference type="PANTHER" id="PTHR13954">
    <property type="entry name" value="IRE1-RELATED"/>
    <property type="match status" value="1"/>
</dbReference>